<dbReference type="PROSITE" id="PS51670">
    <property type="entry name" value="SHKT"/>
    <property type="match status" value="1"/>
</dbReference>
<evidence type="ECO:0000256" key="9">
    <source>
        <dbReference type="ARBA" id="ARBA00022989"/>
    </source>
</evidence>
<reference evidence="16" key="1">
    <citation type="submission" date="2020-02" db="EMBL/GenBank/DDBJ databases">
        <authorList>
            <person name="Scholz U."/>
            <person name="Mascher M."/>
            <person name="Fiebig A."/>
        </authorList>
    </citation>
    <scope>NUCLEOTIDE SEQUENCE</scope>
</reference>
<keyword evidence="9" id="KW-1133">Transmembrane helix</keyword>
<dbReference type="GO" id="GO:0005506">
    <property type="term" value="F:iron ion binding"/>
    <property type="evidence" value="ECO:0007669"/>
    <property type="project" value="InterPro"/>
</dbReference>
<dbReference type="PANTHER" id="PTHR10869">
    <property type="entry name" value="PROLYL 4-HYDROXYLASE ALPHA SUBUNIT"/>
    <property type="match status" value="1"/>
</dbReference>
<accession>A0A7I8LJG4</accession>
<dbReference type="GO" id="GO:0004656">
    <property type="term" value="F:procollagen-proline 4-dioxygenase activity"/>
    <property type="evidence" value="ECO:0007669"/>
    <property type="project" value="UniProtKB-EC"/>
</dbReference>
<protein>
    <recommendedName>
        <fullName evidence="4">procollagen-proline 4-dioxygenase</fullName>
        <ecNumber evidence="4">1.14.11.2</ecNumber>
    </recommendedName>
</protein>
<evidence type="ECO:0000256" key="1">
    <source>
        <dbReference type="ARBA" id="ARBA00001961"/>
    </source>
</evidence>
<dbReference type="SMART" id="SM00702">
    <property type="entry name" value="P4Hc"/>
    <property type="match status" value="1"/>
</dbReference>
<evidence type="ECO:0000256" key="5">
    <source>
        <dbReference type="ARBA" id="ARBA00022692"/>
    </source>
</evidence>
<keyword evidence="7" id="KW-0223">Dioxygenase</keyword>
<comment type="subcellular location">
    <subcellularLocation>
        <location evidence="2">Endoplasmic reticulum membrane</location>
        <topology evidence="2">Single-pass type II membrane protein</topology>
    </subcellularLocation>
</comment>
<gene>
    <name evidence="16" type="ORF">SI8410_17020578</name>
</gene>
<dbReference type="Gene3D" id="2.60.120.620">
    <property type="entry name" value="q2cbj1_9rhob like domain"/>
    <property type="match status" value="1"/>
</dbReference>
<dbReference type="GO" id="GO:0031418">
    <property type="term" value="F:L-ascorbic acid binding"/>
    <property type="evidence" value="ECO:0007669"/>
    <property type="project" value="InterPro"/>
</dbReference>
<dbReference type="InterPro" id="IPR045054">
    <property type="entry name" value="P4HA-like"/>
</dbReference>
<evidence type="ECO:0000256" key="3">
    <source>
        <dbReference type="ARBA" id="ARBA00006511"/>
    </source>
</evidence>
<sequence length="276" mass="29670">MELKSDEDRKRPFLQANHSTRPGGPDPSKVVQLSAHPRVYLYEGFLSDEECDHLISLARGRLEKSMVVGEIARKPTSGQIRASSGMFLPRGKDEIVKRIEGRISTWTFLPAENGENMQILHYGVNETCEPHSDTSIDPSNLALGGNRAVIVLMYLSNVVHGGEIIFSSSEPVKGNALLFFNLLPDGAPDKGSFLGGCMVLEGEKWLAAKGIHVKRTATVTATVTGGGGGGGRGEGCTDEDDNCSSWAAAGECQRNPVFMLGTPDYYGCCRKSCGSC</sequence>
<evidence type="ECO:0000313" key="16">
    <source>
        <dbReference type="EMBL" id="CAA7409900.1"/>
    </source>
</evidence>
<evidence type="ECO:0000256" key="8">
    <source>
        <dbReference type="ARBA" id="ARBA00022968"/>
    </source>
</evidence>
<keyword evidence="10" id="KW-0560">Oxidoreductase</keyword>
<evidence type="ECO:0000256" key="2">
    <source>
        <dbReference type="ARBA" id="ARBA00004648"/>
    </source>
</evidence>
<feature type="domain" description="ShKT" evidence="15">
    <location>
        <begin position="236"/>
        <end position="276"/>
    </location>
</feature>
<keyword evidence="8" id="KW-0735">Signal-anchor</keyword>
<proteinExistence type="inferred from homology"/>
<evidence type="ECO:0000256" key="7">
    <source>
        <dbReference type="ARBA" id="ARBA00022964"/>
    </source>
</evidence>
<dbReference type="OrthoDB" id="420380at2759"/>
<comment type="cofactor">
    <cofactor evidence="1">
        <name>L-ascorbate</name>
        <dbReference type="ChEBI" id="CHEBI:38290"/>
    </cofactor>
</comment>
<evidence type="ECO:0000256" key="6">
    <source>
        <dbReference type="ARBA" id="ARBA00022723"/>
    </source>
</evidence>
<dbReference type="InterPro" id="IPR006620">
    <property type="entry name" value="Pro_4_hyd_alph"/>
</dbReference>
<keyword evidence="6" id="KW-0479">Metal-binding</keyword>
<evidence type="ECO:0000256" key="10">
    <source>
        <dbReference type="ARBA" id="ARBA00023002"/>
    </source>
</evidence>
<comment type="catalytic activity">
    <reaction evidence="13">
        <text>L-prolyl-[collagen] + 2-oxoglutarate + O2 = trans-4-hydroxy-L-prolyl-[collagen] + succinate + CO2</text>
        <dbReference type="Rhea" id="RHEA:18945"/>
        <dbReference type="Rhea" id="RHEA-COMP:11676"/>
        <dbReference type="Rhea" id="RHEA-COMP:11680"/>
        <dbReference type="ChEBI" id="CHEBI:15379"/>
        <dbReference type="ChEBI" id="CHEBI:16526"/>
        <dbReference type="ChEBI" id="CHEBI:16810"/>
        <dbReference type="ChEBI" id="CHEBI:30031"/>
        <dbReference type="ChEBI" id="CHEBI:50342"/>
        <dbReference type="ChEBI" id="CHEBI:61965"/>
        <dbReference type="EC" id="1.14.11.2"/>
    </reaction>
</comment>
<keyword evidence="5" id="KW-0812">Transmembrane</keyword>
<feature type="region of interest" description="Disordered" evidence="14">
    <location>
        <begin position="1"/>
        <end position="30"/>
    </location>
</feature>
<evidence type="ECO:0000259" key="15">
    <source>
        <dbReference type="PROSITE" id="PS51670"/>
    </source>
</evidence>
<dbReference type="EC" id="1.14.11.2" evidence="4"/>
<name>A0A7I8LJG4_SPIIN</name>
<dbReference type="AlphaFoldDB" id="A0A7I8LJG4"/>
<evidence type="ECO:0000313" key="17">
    <source>
        <dbReference type="Proteomes" id="UP000663760"/>
    </source>
</evidence>
<feature type="compositionally biased region" description="Basic and acidic residues" evidence="14">
    <location>
        <begin position="1"/>
        <end position="11"/>
    </location>
</feature>
<evidence type="ECO:0000256" key="11">
    <source>
        <dbReference type="ARBA" id="ARBA00023004"/>
    </source>
</evidence>
<dbReference type="GO" id="GO:0005789">
    <property type="term" value="C:endoplasmic reticulum membrane"/>
    <property type="evidence" value="ECO:0007669"/>
    <property type="project" value="UniProtKB-SubCell"/>
</dbReference>
<keyword evidence="11" id="KW-0408">Iron</keyword>
<evidence type="ECO:0000256" key="12">
    <source>
        <dbReference type="ARBA" id="ARBA00023136"/>
    </source>
</evidence>
<evidence type="ECO:0000256" key="14">
    <source>
        <dbReference type="SAM" id="MobiDB-lite"/>
    </source>
</evidence>
<comment type="similarity">
    <text evidence="3">Belongs to the P4HA family.</text>
</comment>
<dbReference type="InterPro" id="IPR003582">
    <property type="entry name" value="ShKT_dom"/>
</dbReference>
<dbReference type="PANTHER" id="PTHR10869:SF238">
    <property type="entry name" value="PROLYL 4-HYDROXYLASE 6-RELATED"/>
    <property type="match status" value="1"/>
</dbReference>
<dbReference type="SMART" id="SM00254">
    <property type="entry name" value="ShKT"/>
    <property type="match status" value="1"/>
</dbReference>
<dbReference type="EMBL" id="LR746280">
    <property type="protein sequence ID" value="CAA7409900.1"/>
    <property type="molecule type" value="Genomic_DNA"/>
</dbReference>
<evidence type="ECO:0000256" key="13">
    <source>
        <dbReference type="ARBA" id="ARBA00049169"/>
    </source>
</evidence>
<keyword evidence="12" id="KW-0472">Membrane</keyword>
<organism evidence="16 17">
    <name type="scientific">Spirodela intermedia</name>
    <name type="common">Intermediate duckweed</name>
    <dbReference type="NCBI Taxonomy" id="51605"/>
    <lineage>
        <taxon>Eukaryota</taxon>
        <taxon>Viridiplantae</taxon>
        <taxon>Streptophyta</taxon>
        <taxon>Embryophyta</taxon>
        <taxon>Tracheophyta</taxon>
        <taxon>Spermatophyta</taxon>
        <taxon>Magnoliopsida</taxon>
        <taxon>Liliopsida</taxon>
        <taxon>Araceae</taxon>
        <taxon>Lemnoideae</taxon>
        <taxon>Spirodela</taxon>
    </lineage>
</organism>
<keyword evidence="17" id="KW-1185">Reference proteome</keyword>
<dbReference type="Proteomes" id="UP000663760">
    <property type="component" value="Chromosome 17"/>
</dbReference>
<evidence type="ECO:0000256" key="4">
    <source>
        <dbReference type="ARBA" id="ARBA00012269"/>
    </source>
</evidence>